<dbReference type="InterPro" id="IPR029068">
    <property type="entry name" value="Glyas_Bleomycin-R_OHBP_Dase"/>
</dbReference>
<evidence type="ECO:0000313" key="2">
    <source>
        <dbReference type="EMBL" id="AOM83848.1"/>
    </source>
</evidence>
<dbReference type="InterPro" id="IPR004360">
    <property type="entry name" value="Glyas_Fos-R_dOase_dom"/>
</dbReference>
<feature type="domain" description="VOC" evidence="1">
    <location>
        <begin position="10"/>
        <end position="126"/>
    </location>
</feature>
<dbReference type="RefSeq" id="WP_069365788.1">
    <property type="nucleotide sequence ID" value="NZ_CP012502.1"/>
</dbReference>
<protein>
    <submittedName>
        <fullName evidence="2">Glyoxalase family protein</fullName>
    </submittedName>
</protein>
<proteinExistence type="predicted"/>
<evidence type="ECO:0000259" key="1">
    <source>
        <dbReference type="PROSITE" id="PS51819"/>
    </source>
</evidence>
<keyword evidence="3" id="KW-1185">Reference proteome</keyword>
<dbReference type="Pfam" id="PF00903">
    <property type="entry name" value="Glyoxalase"/>
    <property type="match status" value="2"/>
</dbReference>
<dbReference type="EMBL" id="CP012502">
    <property type="protein sequence ID" value="AOM83848.1"/>
    <property type="molecule type" value="Genomic_DNA"/>
</dbReference>
<sequence length="282" mass="31408">MNFHHKPVIHTGPVKLIVSDLDQSISFYQDVIGLVQLSRNEDTAVLGTSEKQALLELKQPEQLNAKPERSTGLYHFAILLPDREHLAAFVRHIAALKIPVGSADHLVSEAVYLDDPDGNGIEVYRDRHPDEWQWENGQVKMTVDPLNVKELLRLKPDLTWEEAPAGTVMGHVHLHVTNLEETERFYVEGLGLKVVCRFGNQALFISDGDYHHHFGLNTWMGEGAPPTAANSVGLVHATLHFPSQAVLDQRINQLHKLGAKTNKRKSGLFVEDPSGNGLLLVV</sequence>
<accession>A0A1D7QY05</accession>
<evidence type="ECO:0000313" key="3">
    <source>
        <dbReference type="Proteomes" id="UP000094463"/>
    </source>
</evidence>
<dbReference type="PATRIC" id="fig|632773.3.peg.2625"/>
<dbReference type="AlphaFoldDB" id="A0A1D7QY05"/>
<feature type="domain" description="VOC" evidence="1">
    <location>
        <begin position="168"/>
        <end position="282"/>
    </location>
</feature>
<dbReference type="SUPFAM" id="SSF54593">
    <property type="entry name" value="Glyoxalase/Bleomycin resistance protein/Dihydroxybiphenyl dioxygenase"/>
    <property type="match status" value="2"/>
</dbReference>
<dbReference type="KEGG" id="bbev:BBEV_2509"/>
<dbReference type="InterPro" id="IPR037523">
    <property type="entry name" value="VOC_core"/>
</dbReference>
<dbReference type="PROSITE" id="PS51819">
    <property type="entry name" value="VOC"/>
    <property type="match status" value="2"/>
</dbReference>
<organism evidence="2 3">
    <name type="scientific">Salisediminibacterium beveridgei</name>
    <dbReference type="NCBI Taxonomy" id="632773"/>
    <lineage>
        <taxon>Bacteria</taxon>
        <taxon>Bacillati</taxon>
        <taxon>Bacillota</taxon>
        <taxon>Bacilli</taxon>
        <taxon>Bacillales</taxon>
        <taxon>Bacillaceae</taxon>
        <taxon>Salisediminibacterium</taxon>
    </lineage>
</organism>
<dbReference type="Gene3D" id="3.10.180.10">
    <property type="entry name" value="2,3-Dihydroxybiphenyl 1,2-Dioxygenase, domain 1"/>
    <property type="match status" value="2"/>
</dbReference>
<dbReference type="CDD" id="cd07255">
    <property type="entry name" value="VOC_BsCatE_like_N"/>
    <property type="match status" value="1"/>
</dbReference>
<reference evidence="2 3" key="1">
    <citation type="submission" date="2015-08" db="EMBL/GenBank/DDBJ databases">
        <title>The complete genome sequence of Bacillus beveridgei MLTeJB.</title>
        <authorList>
            <person name="Hanson T.E."/>
            <person name="Mesa C."/>
            <person name="Basesman S.M."/>
            <person name="Oremland R.S."/>
        </authorList>
    </citation>
    <scope>NUCLEOTIDE SEQUENCE [LARGE SCALE GENOMIC DNA]</scope>
    <source>
        <strain evidence="2 3">MLTeJB</strain>
    </source>
</reference>
<dbReference type="OrthoDB" id="9792626at2"/>
<dbReference type="PANTHER" id="PTHR43279:SF1">
    <property type="entry name" value="CATECHOL-2,3-DIOXYGENASE"/>
    <property type="match status" value="1"/>
</dbReference>
<dbReference type="PANTHER" id="PTHR43279">
    <property type="entry name" value="CATECHOL-2,3-DIOXYGENASE"/>
    <property type="match status" value="1"/>
</dbReference>
<gene>
    <name evidence="2" type="primary">catE</name>
    <name evidence="2" type="ORF">BBEV_2509</name>
</gene>
<dbReference type="Proteomes" id="UP000094463">
    <property type="component" value="Chromosome"/>
</dbReference>
<dbReference type="STRING" id="632773.BBEV_2509"/>
<name>A0A1D7QY05_9BACI</name>